<evidence type="ECO:0000259" key="2">
    <source>
        <dbReference type="Pfam" id="PF07883"/>
    </source>
</evidence>
<feature type="domain" description="Cupin type-2" evidence="2">
    <location>
        <begin position="57"/>
        <end position="124"/>
    </location>
</feature>
<sequence>MKRFILSITLLAIFTFNSKAQHQTHADENVTTYPPKILFNKQLPASLQKDQVEVIFIRYAPGEISKPHRHPMATVGYVLDGEIEHTFEGVKTIYKKGDVFWEEPAGLHDQTRNISKTKEATLVVFFVGAKGSPILVPEKAKK</sequence>
<dbReference type="SUPFAM" id="SSF51182">
    <property type="entry name" value="RmlC-like cupins"/>
    <property type="match status" value="1"/>
</dbReference>
<reference evidence="3" key="1">
    <citation type="submission" date="2022-01" db="EMBL/GenBank/DDBJ databases">
        <authorList>
            <person name="Jo J.-H."/>
            <person name="Im W.-T."/>
        </authorList>
    </citation>
    <scope>NUCLEOTIDE SEQUENCE</scope>
    <source>
        <strain evidence="3">NA20</strain>
    </source>
</reference>
<dbReference type="InterPro" id="IPR014710">
    <property type="entry name" value="RmlC-like_jellyroll"/>
</dbReference>
<dbReference type="PANTHER" id="PTHR38599">
    <property type="entry name" value="CUPIN DOMAIN PROTEIN (AFU_ORTHOLOGUE AFUA_3G13620)"/>
    <property type="match status" value="1"/>
</dbReference>
<dbReference type="RefSeq" id="WP_237875079.1">
    <property type="nucleotide sequence ID" value="NZ_JAKLTR010000014.1"/>
</dbReference>
<dbReference type="InterPro" id="IPR013096">
    <property type="entry name" value="Cupin_2"/>
</dbReference>
<gene>
    <name evidence="3" type="ORF">LZZ85_19730</name>
</gene>
<accession>A0ABS9KW41</accession>
<proteinExistence type="predicted"/>
<organism evidence="3 4">
    <name type="scientific">Terrimonas ginsenosidimutans</name>
    <dbReference type="NCBI Taxonomy" id="2908004"/>
    <lineage>
        <taxon>Bacteria</taxon>
        <taxon>Pseudomonadati</taxon>
        <taxon>Bacteroidota</taxon>
        <taxon>Chitinophagia</taxon>
        <taxon>Chitinophagales</taxon>
        <taxon>Chitinophagaceae</taxon>
        <taxon>Terrimonas</taxon>
    </lineage>
</organism>
<dbReference type="InterPro" id="IPR011051">
    <property type="entry name" value="RmlC_Cupin_sf"/>
</dbReference>
<evidence type="ECO:0000256" key="1">
    <source>
        <dbReference type="SAM" id="SignalP"/>
    </source>
</evidence>
<keyword evidence="1" id="KW-0732">Signal</keyword>
<feature type="chain" id="PRO_5045483594" evidence="1">
    <location>
        <begin position="21"/>
        <end position="142"/>
    </location>
</feature>
<evidence type="ECO:0000313" key="4">
    <source>
        <dbReference type="Proteomes" id="UP001165367"/>
    </source>
</evidence>
<dbReference type="Proteomes" id="UP001165367">
    <property type="component" value="Unassembled WGS sequence"/>
</dbReference>
<dbReference type="Gene3D" id="2.60.120.10">
    <property type="entry name" value="Jelly Rolls"/>
    <property type="match status" value="1"/>
</dbReference>
<keyword evidence="4" id="KW-1185">Reference proteome</keyword>
<protein>
    <submittedName>
        <fullName evidence="3">Cupin domain-containing protein</fullName>
    </submittedName>
</protein>
<dbReference type="EMBL" id="JAKLTR010000014">
    <property type="protein sequence ID" value="MCG2616541.1"/>
    <property type="molecule type" value="Genomic_DNA"/>
</dbReference>
<evidence type="ECO:0000313" key="3">
    <source>
        <dbReference type="EMBL" id="MCG2616541.1"/>
    </source>
</evidence>
<comment type="caution">
    <text evidence="3">The sequence shown here is derived from an EMBL/GenBank/DDBJ whole genome shotgun (WGS) entry which is preliminary data.</text>
</comment>
<name>A0ABS9KW41_9BACT</name>
<feature type="signal peptide" evidence="1">
    <location>
        <begin position="1"/>
        <end position="20"/>
    </location>
</feature>
<dbReference type="Pfam" id="PF07883">
    <property type="entry name" value="Cupin_2"/>
    <property type="match status" value="1"/>
</dbReference>
<dbReference type="PANTHER" id="PTHR38599:SF1">
    <property type="entry name" value="CUPIN DOMAIN PROTEIN (AFU_ORTHOLOGUE AFUA_3G13620)"/>
    <property type="match status" value="1"/>
</dbReference>